<comment type="caution">
    <text evidence="1">The sequence shown here is derived from an EMBL/GenBank/DDBJ whole genome shotgun (WGS) entry which is preliminary data.</text>
</comment>
<protein>
    <recommendedName>
        <fullName evidence="3">HNH endonuclease</fullName>
    </recommendedName>
</protein>
<evidence type="ECO:0000313" key="2">
    <source>
        <dbReference type="Proteomes" id="UP001501456"/>
    </source>
</evidence>
<accession>A0ABP7HFD8</accession>
<dbReference type="RefSeq" id="WP_344731110.1">
    <property type="nucleotide sequence ID" value="NZ_BAABBI010000010.1"/>
</dbReference>
<dbReference type="Proteomes" id="UP001501456">
    <property type="component" value="Unassembled WGS sequence"/>
</dbReference>
<gene>
    <name evidence="1" type="ORF">GCM10022271_26550</name>
</gene>
<proteinExistence type="predicted"/>
<dbReference type="EMBL" id="BAABBI010000010">
    <property type="protein sequence ID" value="GAA3793003.1"/>
    <property type="molecule type" value="Genomic_DNA"/>
</dbReference>
<sequence length="254" mass="28965">MAITDKTRKALWAKSGNRCILCRIELVQEVESSNSNLIIGQECHIVSEKGKGPRANPSFKGNYDDYNNLMLLCANDHKRIDDLTEIYTTEKLLQFKQNHENWVRTTLEKDVTAFANDQENIRSLPLIKSGKQLLDIINGVHMSDFDNEELNTIEEAEKVGNLFDLLKDYIDILEDMRMTDIAKLGIELNGEIAELKEMGFLVFGTKRHIKLRGENFKDLGAFETASIVIVRKDNPSIVSDFLIAKFSNKMNFGF</sequence>
<evidence type="ECO:0000313" key="1">
    <source>
        <dbReference type="EMBL" id="GAA3793003.1"/>
    </source>
</evidence>
<reference evidence="2" key="1">
    <citation type="journal article" date="2019" name="Int. J. Syst. Evol. Microbiol.">
        <title>The Global Catalogue of Microorganisms (GCM) 10K type strain sequencing project: providing services to taxonomists for standard genome sequencing and annotation.</title>
        <authorList>
            <consortium name="The Broad Institute Genomics Platform"/>
            <consortium name="The Broad Institute Genome Sequencing Center for Infectious Disease"/>
            <person name="Wu L."/>
            <person name="Ma J."/>
        </authorList>
    </citation>
    <scope>NUCLEOTIDE SEQUENCE [LARGE SCALE GENOMIC DNA]</scope>
    <source>
        <strain evidence="2">JCM 17525</strain>
    </source>
</reference>
<organism evidence="1 2">
    <name type="scientific">Corallibacter vietnamensis</name>
    <dbReference type="NCBI Taxonomy" id="904130"/>
    <lineage>
        <taxon>Bacteria</taxon>
        <taxon>Pseudomonadati</taxon>
        <taxon>Bacteroidota</taxon>
        <taxon>Flavobacteriia</taxon>
        <taxon>Flavobacteriales</taxon>
        <taxon>Flavobacteriaceae</taxon>
        <taxon>Corallibacter</taxon>
    </lineage>
</organism>
<evidence type="ECO:0008006" key="3">
    <source>
        <dbReference type="Google" id="ProtNLM"/>
    </source>
</evidence>
<keyword evidence="2" id="KW-1185">Reference proteome</keyword>
<name>A0ABP7HFD8_9FLAO</name>